<dbReference type="CDD" id="cd05157">
    <property type="entry name" value="ETNK_euk"/>
    <property type="match status" value="1"/>
</dbReference>
<keyword evidence="8" id="KW-1185">Reference proteome</keyword>
<dbReference type="Proteomes" id="UP000037069">
    <property type="component" value="Unassembled WGS sequence"/>
</dbReference>
<dbReference type="STRING" id="7375.A0A0L0BW36"/>
<feature type="compositionally biased region" description="Low complexity" evidence="6">
    <location>
        <begin position="186"/>
        <end position="201"/>
    </location>
</feature>
<evidence type="ECO:0000256" key="5">
    <source>
        <dbReference type="ARBA" id="ARBA00038874"/>
    </source>
</evidence>
<dbReference type="SUPFAM" id="SSF56112">
    <property type="entry name" value="Protein kinase-like (PK-like)"/>
    <property type="match status" value="1"/>
</dbReference>
<protein>
    <recommendedName>
        <fullName evidence="5">ethanolamine kinase</fullName>
        <ecNumber evidence="5">2.7.1.82</ecNumber>
    </recommendedName>
</protein>
<comment type="pathway">
    <text evidence="3">Phospholipid metabolism; phosphatidylethanolamine biosynthesis; phosphatidylethanolamine from ethanolamine: step 1/3.</text>
</comment>
<dbReference type="EC" id="2.7.1.82" evidence="5"/>
<keyword evidence="7" id="KW-0808">Transferase</keyword>
<evidence type="ECO:0000313" key="8">
    <source>
        <dbReference type="Proteomes" id="UP000037069"/>
    </source>
</evidence>
<feature type="compositionally biased region" description="Polar residues" evidence="6">
    <location>
        <begin position="154"/>
        <end position="165"/>
    </location>
</feature>
<evidence type="ECO:0000256" key="6">
    <source>
        <dbReference type="SAM" id="MobiDB-lite"/>
    </source>
</evidence>
<comment type="caution">
    <text evidence="7">The sequence shown here is derived from an EMBL/GenBank/DDBJ whole genome shotgun (WGS) entry which is preliminary data.</text>
</comment>
<dbReference type="PANTHER" id="PTHR22603:SF66">
    <property type="entry name" value="ETHANOLAMINE KINASE"/>
    <property type="match status" value="1"/>
</dbReference>
<keyword evidence="7" id="KW-0418">Kinase</keyword>
<dbReference type="InterPro" id="IPR011009">
    <property type="entry name" value="Kinase-like_dom_sf"/>
</dbReference>
<dbReference type="Gene3D" id="3.30.200.20">
    <property type="entry name" value="Phosphorylase Kinase, domain 1"/>
    <property type="match status" value="1"/>
</dbReference>
<comment type="similarity">
    <text evidence="4">Belongs to the choline/ethanolamine kinase family.</text>
</comment>
<gene>
    <name evidence="7" type="ORF">FF38_03286</name>
</gene>
<evidence type="ECO:0000313" key="7">
    <source>
        <dbReference type="EMBL" id="KNC24231.1"/>
    </source>
</evidence>
<proteinExistence type="inferred from homology"/>
<dbReference type="GO" id="GO:0004305">
    <property type="term" value="F:ethanolamine kinase activity"/>
    <property type="evidence" value="ECO:0007669"/>
    <property type="project" value="UniProtKB-EC"/>
</dbReference>
<keyword evidence="2" id="KW-1208">Phospholipid metabolism</keyword>
<evidence type="ECO:0000256" key="4">
    <source>
        <dbReference type="ARBA" id="ARBA00038211"/>
    </source>
</evidence>
<evidence type="ECO:0000256" key="3">
    <source>
        <dbReference type="ARBA" id="ARBA00037883"/>
    </source>
</evidence>
<reference evidence="7 8" key="1">
    <citation type="journal article" date="2015" name="Nat. Commun.">
        <title>Lucilia cuprina genome unlocks parasitic fly biology to underpin future interventions.</title>
        <authorList>
            <person name="Anstead C.A."/>
            <person name="Korhonen P.K."/>
            <person name="Young N.D."/>
            <person name="Hall R.S."/>
            <person name="Jex A.R."/>
            <person name="Murali S.C."/>
            <person name="Hughes D.S."/>
            <person name="Lee S.F."/>
            <person name="Perry T."/>
            <person name="Stroehlein A.J."/>
            <person name="Ansell B.R."/>
            <person name="Breugelmans B."/>
            <person name="Hofmann A."/>
            <person name="Qu J."/>
            <person name="Dugan S."/>
            <person name="Lee S.L."/>
            <person name="Chao H."/>
            <person name="Dinh H."/>
            <person name="Han Y."/>
            <person name="Doddapaneni H.V."/>
            <person name="Worley K.C."/>
            <person name="Muzny D.M."/>
            <person name="Ioannidis P."/>
            <person name="Waterhouse R.M."/>
            <person name="Zdobnov E.M."/>
            <person name="James P.J."/>
            <person name="Bagnall N.H."/>
            <person name="Kotze A.C."/>
            <person name="Gibbs R.A."/>
            <person name="Richards S."/>
            <person name="Batterham P."/>
            <person name="Gasser R.B."/>
        </authorList>
    </citation>
    <scope>NUCLEOTIDE SEQUENCE [LARGE SCALE GENOMIC DNA]</scope>
    <source>
        <strain evidence="7 8">LS</strain>
        <tissue evidence="7">Full body</tissue>
    </source>
</reference>
<dbReference type="PANTHER" id="PTHR22603">
    <property type="entry name" value="CHOLINE/ETHANOALAMINE KINASE"/>
    <property type="match status" value="1"/>
</dbReference>
<dbReference type="AlphaFoldDB" id="A0A0L0BW36"/>
<dbReference type="EMBL" id="JRES01001250">
    <property type="protein sequence ID" value="KNC24231.1"/>
    <property type="molecule type" value="Genomic_DNA"/>
</dbReference>
<evidence type="ECO:0000256" key="2">
    <source>
        <dbReference type="ARBA" id="ARBA00023264"/>
    </source>
</evidence>
<organism evidence="7 8">
    <name type="scientific">Lucilia cuprina</name>
    <name type="common">Green bottle fly</name>
    <name type="synonym">Australian sheep blowfly</name>
    <dbReference type="NCBI Taxonomy" id="7375"/>
    <lineage>
        <taxon>Eukaryota</taxon>
        <taxon>Metazoa</taxon>
        <taxon>Ecdysozoa</taxon>
        <taxon>Arthropoda</taxon>
        <taxon>Hexapoda</taxon>
        <taxon>Insecta</taxon>
        <taxon>Pterygota</taxon>
        <taxon>Neoptera</taxon>
        <taxon>Endopterygota</taxon>
        <taxon>Diptera</taxon>
        <taxon>Brachycera</taxon>
        <taxon>Muscomorpha</taxon>
        <taxon>Oestroidea</taxon>
        <taxon>Calliphoridae</taxon>
        <taxon>Luciliinae</taxon>
        <taxon>Lucilia</taxon>
    </lineage>
</organism>
<dbReference type="Pfam" id="PF01633">
    <property type="entry name" value="Choline_kinase"/>
    <property type="match status" value="1"/>
</dbReference>
<keyword evidence="1" id="KW-0443">Lipid metabolism</keyword>
<dbReference type="Gene3D" id="3.90.1200.10">
    <property type="match status" value="1"/>
</dbReference>
<dbReference type="GO" id="GO:0006646">
    <property type="term" value="P:phosphatidylethanolamine biosynthetic process"/>
    <property type="evidence" value="ECO:0007669"/>
    <property type="project" value="TreeGrafter"/>
</dbReference>
<sequence length="500" mass="56628">MGTETKINCYTENTATGINRVPNIVKLSSATTFNNCVNNGKCSSTNIVTSVSNSTSAQPLPSSSQIAAGTSVPFVPIHIDENAVIEGAKEILKVIRPTWDLNFVQFKKFTDGITNKLVGCFYNPPNDYHISSITNNLHNTKINESDLSYSDVLSQSSNTNVTAESTADDNNDSGNLSDADADTDPESAMSTNTNMTTTNEAPPTKNVVLVRVYGNKTDLLIDRKAETRNIILLHSYGFAPSLYATFKNGLVYDFVPGVTLNPESVLRPEVWSLVAQRMANMHRLVKPTWNHDVKPVPMLWKKTQSFFDLVPVKFTDANKHKRLEGTFLPITRMRKEFSELYKRLEALGSPLVFTHNDLLLGNVIYTESSQTVTFIDYEYADYNYQAFDIGNHFTEFAGVDTVDYTRYPSRDFQMKWLRVYLQTYLQRSQISDAEVEVLYVQVNQFALAAHFFWVIWCLIQAEHSTIDFDYVEYAFIRYNEYLARKDEFLALDANLPKCKI</sequence>
<dbReference type="OrthoDB" id="10267235at2759"/>
<accession>A0A0L0BW36</accession>
<evidence type="ECO:0000256" key="1">
    <source>
        <dbReference type="ARBA" id="ARBA00023209"/>
    </source>
</evidence>
<dbReference type="GO" id="GO:0005737">
    <property type="term" value="C:cytoplasm"/>
    <property type="evidence" value="ECO:0007669"/>
    <property type="project" value="TreeGrafter"/>
</dbReference>
<feature type="region of interest" description="Disordered" evidence="6">
    <location>
        <begin position="154"/>
        <end position="201"/>
    </location>
</feature>
<name>A0A0L0BW36_LUCCU</name>
<keyword evidence="1" id="KW-0594">Phospholipid biosynthesis</keyword>
<dbReference type="OMA" id="PMIWTKT"/>
<keyword evidence="1" id="KW-0444">Lipid biosynthesis</keyword>